<reference evidence="2 3" key="1">
    <citation type="journal article" date="2019" name="Int. J. Syst. Evol. Microbiol.">
        <title>The Global Catalogue of Microorganisms (GCM) 10K type strain sequencing project: providing services to taxonomists for standard genome sequencing and annotation.</title>
        <authorList>
            <consortium name="The Broad Institute Genomics Platform"/>
            <consortium name="The Broad Institute Genome Sequencing Center for Infectious Disease"/>
            <person name="Wu L."/>
            <person name="Ma J."/>
        </authorList>
    </citation>
    <scope>NUCLEOTIDE SEQUENCE [LARGE SCALE GENOMIC DNA]</scope>
    <source>
        <strain evidence="2 3">JCM 10425</strain>
    </source>
</reference>
<evidence type="ECO:0000313" key="2">
    <source>
        <dbReference type="EMBL" id="GAA0268298.1"/>
    </source>
</evidence>
<feature type="transmembrane region" description="Helical" evidence="1">
    <location>
        <begin position="26"/>
        <end position="49"/>
    </location>
</feature>
<evidence type="ECO:0000313" key="3">
    <source>
        <dbReference type="Proteomes" id="UP001500967"/>
    </source>
</evidence>
<gene>
    <name evidence="2" type="ORF">GCM10009539_64120</name>
</gene>
<accession>A0ABN0UZV3</accession>
<feature type="transmembrane region" description="Helical" evidence="1">
    <location>
        <begin position="151"/>
        <end position="173"/>
    </location>
</feature>
<comment type="caution">
    <text evidence="2">The sequence shown here is derived from an EMBL/GenBank/DDBJ whole genome shotgun (WGS) entry which is preliminary data.</text>
</comment>
<keyword evidence="1" id="KW-0812">Transmembrane</keyword>
<proteinExistence type="predicted"/>
<keyword evidence="1" id="KW-0472">Membrane</keyword>
<sequence length="257" mass="25714">MSGHRLLAVTFPRVLAAEWSKLTSVSSTLWIALGTVVSTLSLAFALGLFVRAGDAVSGASVAVSGSLFAQLGMLVLGVLVGAGEFSTGTSTVTFAAVPRRLPVLAAQTLVTVAVALPTAVVCLVGSALVTTAARSAAGLTLDPADAGTVRILAGYVLYLTGVALFGVGLGALVRRPTGALLAGVVLFVVLDQLLATNPGRITDVLRAALPAAGTRLFADEGALPTHLGAGGGGLVLGAWVVAALAAAAYRLRRFDVT</sequence>
<evidence type="ECO:0000256" key="1">
    <source>
        <dbReference type="SAM" id="Phobius"/>
    </source>
</evidence>
<feature type="transmembrane region" description="Helical" evidence="1">
    <location>
        <begin position="61"/>
        <end position="83"/>
    </location>
</feature>
<dbReference type="EMBL" id="BAAAGX010000028">
    <property type="protein sequence ID" value="GAA0268298.1"/>
    <property type="molecule type" value="Genomic_DNA"/>
</dbReference>
<keyword evidence="3" id="KW-1185">Reference proteome</keyword>
<organism evidence="2 3">
    <name type="scientific">Cryptosporangium japonicum</name>
    <dbReference type="NCBI Taxonomy" id="80872"/>
    <lineage>
        <taxon>Bacteria</taxon>
        <taxon>Bacillati</taxon>
        <taxon>Actinomycetota</taxon>
        <taxon>Actinomycetes</taxon>
        <taxon>Cryptosporangiales</taxon>
        <taxon>Cryptosporangiaceae</taxon>
        <taxon>Cryptosporangium</taxon>
    </lineage>
</organism>
<dbReference type="Proteomes" id="UP001500967">
    <property type="component" value="Unassembled WGS sequence"/>
</dbReference>
<protein>
    <submittedName>
        <fullName evidence="2">ABC transporter permease</fullName>
    </submittedName>
</protein>
<name>A0ABN0UZV3_9ACTN</name>
<dbReference type="RefSeq" id="WP_344652669.1">
    <property type="nucleotide sequence ID" value="NZ_BAAAGX010000028.1"/>
</dbReference>
<keyword evidence="1" id="KW-1133">Transmembrane helix</keyword>
<feature type="transmembrane region" description="Helical" evidence="1">
    <location>
        <begin position="103"/>
        <end position="130"/>
    </location>
</feature>
<feature type="transmembrane region" description="Helical" evidence="1">
    <location>
        <begin position="227"/>
        <end position="249"/>
    </location>
</feature>